<comment type="caution">
    <text evidence="4">The sequence shown here is derived from an EMBL/GenBank/DDBJ whole genome shotgun (WGS) entry which is preliminary data.</text>
</comment>
<dbReference type="RefSeq" id="WP_158420205.1">
    <property type="nucleotide sequence ID" value="NZ_JAOQJL010000001.1"/>
</dbReference>
<protein>
    <submittedName>
        <fullName evidence="4">HD domain-containing protein</fullName>
    </submittedName>
</protein>
<dbReference type="PANTHER" id="PTHR30005:SF0">
    <property type="entry name" value="RETROGRADE REGULATION PROTEIN 2"/>
    <property type="match status" value="1"/>
</dbReference>
<dbReference type="Pfam" id="PF02541">
    <property type="entry name" value="Ppx-GppA"/>
    <property type="match status" value="1"/>
</dbReference>
<proteinExistence type="inferred from homology"/>
<organism evidence="4 5">
    <name type="scientific">Blautia ammoniilytica</name>
    <dbReference type="NCBI Taxonomy" id="2981782"/>
    <lineage>
        <taxon>Bacteria</taxon>
        <taxon>Bacillati</taxon>
        <taxon>Bacillota</taxon>
        <taxon>Clostridia</taxon>
        <taxon>Lachnospirales</taxon>
        <taxon>Lachnospiraceae</taxon>
        <taxon>Blautia</taxon>
    </lineage>
</organism>
<evidence type="ECO:0000313" key="4">
    <source>
        <dbReference type="EMBL" id="MCU6763996.1"/>
    </source>
</evidence>
<feature type="domain" description="Ppx/GppA phosphatase N-terminal" evidence="2">
    <location>
        <begin position="43"/>
        <end position="301"/>
    </location>
</feature>
<dbReference type="InterPro" id="IPR003695">
    <property type="entry name" value="Ppx_GppA_N"/>
</dbReference>
<evidence type="ECO:0000313" key="5">
    <source>
        <dbReference type="Proteomes" id="UP001652409"/>
    </source>
</evidence>
<gene>
    <name evidence="4" type="ORF">OCV61_01055</name>
</gene>
<dbReference type="Pfam" id="PF21447">
    <property type="entry name" value="Ppx-GppA_III"/>
    <property type="match status" value="1"/>
</dbReference>
<accession>A0ABT2TQK2</accession>
<dbReference type="Gene3D" id="3.30.420.150">
    <property type="entry name" value="Exopolyphosphatase. Domain 2"/>
    <property type="match status" value="1"/>
</dbReference>
<dbReference type="Proteomes" id="UP001652409">
    <property type="component" value="Unassembled WGS sequence"/>
</dbReference>
<dbReference type="InterPro" id="IPR043129">
    <property type="entry name" value="ATPase_NBD"/>
</dbReference>
<dbReference type="InterPro" id="IPR050273">
    <property type="entry name" value="GppA/Ppx_hydrolase"/>
</dbReference>
<dbReference type="InterPro" id="IPR048950">
    <property type="entry name" value="Ppx_GppA_C"/>
</dbReference>
<evidence type="ECO:0000256" key="1">
    <source>
        <dbReference type="ARBA" id="ARBA00007125"/>
    </source>
</evidence>
<evidence type="ECO:0000259" key="3">
    <source>
        <dbReference type="Pfam" id="PF21447"/>
    </source>
</evidence>
<dbReference type="SUPFAM" id="SSF109604">
    <property type="entry name" value="HD-domain/PDEase-like"/>
    <property type="match status" value="1"/>
</dbReference>
<sequence length="512" mass="58669">MAVTTFAAIDIGSYEVSMRIFELSKRIGFRELDDVRFRLEPGKTVYSTGTLSMEMVDSICEVLIDFKRIMAEFGVEEWRACATSAFRELKNPLIVIEQIYRRTGIRIEVLSNAEQHFLGYKSIAAIETGFKKIIQKGTAILDVGGGSLQVSLFDKDALVTTQNLKIGSLRIRERLRELEKSCNHYDQLVEEFIRNDLVGFERLYLKERDIRNVILMGDFLTDTIFREERQDNIITKEEFMTRYEQIVHKSAQVLAEDMDIDQESASLIVPTLVVLKNFMDAFHAESLWLPGVSLLDGIAYDFGEKKKFIKSGHNFENDILVASRNIAKRYSTSKSHIQGTTDVALAIFDSIRKIHGMEARQRLLLQIAAQLHDCGKYISMGDVAECSYRIIMATEIIGLSTEERKIIANAVRYNTTDFVSYEMLKDEETGLDRSQYLLIAKLTAILRLANAMDRSHYQKVKGIKAVLKERELQLVVDSDQDISLELGLLKDKVQFFEEVFGVRLVLRRKRKM</sequence>
<reference evidence="4 5" key="1">
    <citation type="journal article" date="2021" name="ISME Commun">
        <title>Automated analysis of genomic sequences facilitates high-throughput and comprehensive description of bacteria.</title>
        <authorList>
            <person name="Hitch T.C.A."/>
        </authorList>
    </citation>
    <scope>NUCLEOTIDE SEQUENCE [LARGE SCALE GENOMIC DNA]</scope>
    <source>
        <strain evidence="4 5">Sanger_23</strain>
    </source>
</reference>
<dbReference type="PANTHER" id="PTHR30005">
    <property type="entry name" value="EXOPOLYPHOSPHATASE"/>
    <property type="match status" value="1"/>
</dbReference>
<feature type="domain" description="Ppx/GppA phosphatase C-terminal" evidence="3">
    <location>
        <begin position="324"/>
        <end position="482"/>
    </location>
</feature>
<name>A0ABT2TQK2_9FIRM</name>
<evidence type="ECO:0000259" key="2">
    <source>
        <dbReference type="Pfam" id="PF02541"/>
    </source>
</evidence>
<dbReference type="EMBL" id="JAOQJL010000001">
    <property type="protein sequence ID" value="MCU6763996.1"/>
    <property type="molecule type" value="Genomic_DNA"/>
</dbReference>
<dbReference type="Gene3D" id="1.10.3210.10">
    <property type="entry name" value="Hypothetical protein af1432"/>
    <property type="match status" value="1"/>
</dbReference>
<keyword evidence="5" id="KW-1185">Reference proteome</keyword>
<dbReference type="CDD" id="cd24006">
    <property type="entry name" value="ASKHA_NBD_PPX_GppA"/>
    <property type="match status" value="1"/>
</dbReference>
<comment type="similarity">
    <text evidence="1">Belongs to the GppA/Ppx family.</text>
</comment>
<dbReference type="Gene3D" id="3.30.420.40">
    <property type="match status" value="1"/>
</dbReference>
<dbReference type="SUPFAM" id="SSF53067">
    <property type="entry name" value="Actin-like ATPase domain"/>
    <property type="match status" value="2"/>
</dbReference>